<proteinExistence type="predicted"/>
<dbReference type="Pfam" id="PF26312">
    <property type="entry name" value="DUF8083"/>
    <property type="match status" value="1"/>
</dbReference>
<name>A0A0S4QNH2_9ACTN</name>
<evidence type="ECO:0000313" key="2">
    <source>
        <dbReference type="EMBL" id="CUU57185.1"/>
    </source>
</evidence>
<dbReference type="AlphaFoldDB" id="A0A0S4QNH2"/>
<protein>
    <recommendedName>
        <fullName evidence="1">DUF8083 domain-containing protein</fullName>
    </recommendedName>
</protein>
<dbReference type="Proteomes" id="UP000198802">
    <property type="component" value="Unassembled WGS sequence"/>
</dbReference>
<accession>A0A0S4QNH2</accession>
<evidence type="ECO:0000313" key="3">
    <source>
        <dbReference type="Proteomes" id="UP000198802"/>
    </source>
</evidence>
<reference evidence="3" key="1">
    <citation type="submission" date="2015-11" db="EMBL/GenBank/DDBJ databases">
        <authorList>
            <person name="Varghese N."/>
        </authorList>
    </citation>
    <scope>NUCLEOTIDE SEQUENCE [LARGE SCALE GENOMIC DNA]</scope>
    <source>
        <strain evidence="3">DSM 45899</strain>
    </source>
</reference>
<dbReference type="EMBL" id="FAOZ01000011">
    <property type="protein sequence ID" value="CUU57185.1"/>
    <property type="molecule type" value="Genomic_DNA"/>
</dbReference>
<dbReference type="RefSeq" id="WP_091278287.1">
    <property type="nucleotide sequence ID" value="NZ_FAOZ01000011.1"/>
</dbReference>
<organism evidence="2 3">
    <name type="scientific">Parafrankia irregularis</name>
    <dbReference type="NCBI Taxonomy" id="795642"/>
    <lineage>
        <taxon>Bacteria</taxon>
        <taxon>Bacillati</taxon>
        <taxon>Actinomycetota</taxon>
        <taxon>Actinomycetes</taxon>
        <taxon>Frankiales</taxon>
        <taxon>Frankiaceae</taxon>
        <taxon>Parafrankia</taxon>
    </lineage>
</organism>
<feature type="domain" description="DUF8083" evidence="1">
    <location>
        <begin position="7"/>
        <end position="275"/>
    </location>
</feature>
<sequence length="278" mass="31595">MPVVSPAAYLRIYEPLAAFPPPDRVRWQRYAASASGPPSSRAGARRERVVALVATVRPSLDVADESAFIQWVDGLMFVCPWSTQLRVWQAAKEFRGLMPERVAEAFLPRRLVDPAETELDRWKARRPEIKLHVQSCTWMVPPTWFVLFDPTERSLITGDRSDRSMVYRTTMSLARRRVGRAVEAMETLRSDNANAPAIEGVAELARWLGSFHPQSRVELDYDGLVDLLDDDMLRSDSSVEDLVEAVSALRRGRTDLAVEAYERVLIRWRPLQSRESAS</sequence>
<evidence type="ECO:0000259" key="1">
    <source>
        <dbReference type="Pfam" id="PF26312"/>
    </source>
</evidence>
<gene>
    <name evidence="2" type="ORF">Ga0074812_11121</name>
</gene>
<keyword evidence="3" id="KW-1185">Reference proteome</keyword>
<dbReference type="InterPro" id="IPR058396">
    <property type="entry name" value="DUF8083"/>
</dbReference>